<evidence type="ECO:0000256" key="2">
    <source>
        <dbReference type="ARBA" id="ARBA00022884"/>
    </source>
</evidence>
<gene>
    <name evidence="5" type="ORF">WG900_04840</name>
</gene>
<name>A0ABU8S5K1_9SPHN</name>
<dbReference type="RefSeq" id="WP_339965125.1">
    <property type="nucleotide sequence ID" value="NZ_JBBHJY010000001.1"/>
</dbReference>
<evidence type="ECO:0000256" key="3">
    <source>
        <dbReference type="SAM" id="MobiDB-lite"/>
    </source>
</evidence>
<reference evidence="5 6" key="1">
    <citation type="submission" date="2024-03" db="EMBL/GenBank/DDBJ databases">
        <authorList>
            <person name="Jo J.-H."/>
        </authorList>
    </citation>
    <scope>NUCLEOTIDE SEQUENCE [LARGE SCALE GENOMIC DNA]</scope>
    <source>
        <strain evidence="5 6">AS3R-12</strain>
    </source>
</reference>
<organism evidence="5 6">
    <name type="scientific">Novosphingobium aquae</name>
    <dbReference type="NCBI Taxonomy" id="3133435"/>
    <lineage>
        <taxon>Bacteria</taxon>
        <taxon>Pseudomonadati</taxon>
        <taxon>Pseudomonadota</taxon>
        <taxon>Alphaproteobacteria</taxon>
        <taxon>Sphingomonadales</taxon>
        <taxon>Sphingomonadaceae</taxon>
        <taxon>Novosphingobium</taxon>
    </lineage>
</organism>
<evidence type="ECO:0000313" key="6">
    <source>
        <dbReference type="Proteomes" id="UP001379235"/>
    </source>
</evidence>
<accession>A0ABU8S5K1</accession>
<evidence type="ECO:0000259" key="4">
    <source>
        <dbReference type="Pfam" id="PF10150"/>
    </source>
</evidence>
<dbReference type="EMBL" id="JBBHJY010000001">
    <property type="protein sequence ID" value="MEJ6009241.1"/>
    <property type="molecule type" value="Genomic_DNA"/>
</dbReference>
<dbReference type="InterPro" id="IPR019307">
    <property type="entry name" value="RNA-bd_AU-1/RNase_E/G"/>
</dbReference>
<sequence length="330" mass="35444">MPELLVEEGIGEHRAILIERGKIIGARVDWLEKLRPGLIAPAQLVSKPRGAARGLARFDDGSEVLVDRLPASVSEGKTLLLEITRAAIAERGRNKLPQSRPAPDGAVPRDGPTLIEELQASDYHVTRCRPADGAFNDLGWDELVEEALSGDVTFANGSLTIDATPAMTVIDIDGNLPPLGLALAAIPALVQSLRRLDIAGSVAIDFPSIEARKDRQAVDAALAEALADWRGERTAMNGFGLVQLVSRLERPSILARYRRARGRLGVATLARRAESALGHGSLLLCAHPALRLHIPDDFAAAVSARTGRLLKWEWSESVALEAPYVQSLSA</sequence>
<proteinExistence type="predicted"/>
<keyword evidence="2" id="KW-0694">RNA-binding</keyword>
<comment type="caution">
    <text evidence="5">The sequence shown here is derived from an EMBL/GenBank/DDBJ whole genome shotgun (WGS) entry which is preliminary data.</text>
</comment>
<dbReference type="Proteomes" id="UP001379235">
    <property type="component" value="Unassembled WGS sequence"/>
</dbReference>
<keyword evidence="1" id="KW-0378">Hydrolase</keyword>
<keyword evidence="6" id="KW-1185">Reference proteome</keyword>
<evidence type="ECO:0000313" key="5">
    <source>
        <dbReference type="EMBL" id="MEJ6009241.1"/>
    </source>
</evidence>
<protein>
    <submittedName>
        <fullName evidence="5">Ribonuclease E/G</fullName>
    </submittedName>
</protein>
<evidence type="ECO:0000256" key="1">
    <source>
        <dbReference type="ARBA" id="ARBA00022801"/>
    </source>
</evidence>
<dbReference type="Pfam" id="PF10150">
    <property type="entry name" value="RNase_E_G"/>
    <property type="match status" value="1"/>
</dbReference>
<feature type="domain" description="RNA-binding protein AU-1/Ribonuclease E/G" evidence="4">
    <location>
        <begin position="125"/>
        <end position="244"/>
    </location>
</feature>
<feature type="region of interest" description="Disordered" evidence="3">
    <location>
        <begin position="92"/>
        <end position="111"/>
    </location>
</feature>